<gene>
    <name evidence="5" type="ORF">KI387_034499</name>
</gene>
<dbReference type="InterPro" id="IPR055414">
    <property type="entry name" value="LRR_R13L4/SHOC2-like"/>
</dbReference>
<protein>
    <submittedName>
        <fullName evidence="5">Uncharacterized protein</fullName>
    </submittedName>
</protein>
<dbReference type="Pfam" id="PF23598">
    <property type="entry name" value="LRR_14"/>
    <property type="match status" value="1"/>
</dbReference>
<proteinExistence type="predicted"/>
<dbReference type="PANTHER" id="PTHR11017">
    <property type="entry name" value="LEUCINE-RICH REPEAT-CONTAINING PROTEIN"/>
    <property type="match status" value="1"/>
</dbReference>
<evidence type="ECO:0000259" key="3">
    <source>
        <dbReference type="Pfam" id="PF00931"/>
    </source>
</evidence>
<dbReference type="SUPFAM" id="SSF52540">
    <property type="entry name" value="P-loop containing nucleoside triphosphate hydrolases"/>
    <property type="match status" value="1"/>
</dbReference>
<keyword evidence="6" id="KW-1185">Reference proteome</keyword>
<evidence type="ECO:0000313" key="5">
    <source>
        <dbReference type="EMBL" id="KAH9290382.1"/>
    </source>
</evidence>
<feature type="domain" description="Disease resistance R13L4/SHOC-2-like LRR" evidence="4">
    <location>
        <begin position="664"/>
        <end position="776"/>
    </location>
</feature>
<dbReference type="InterPro" id="IPR044974">
    <property type="entry name" value="Disease_R_plants"/>
</dbReference>
<dbReference type="Gene3D" id="3.40.50.300">
    <property type="entry name" value="P-loop containing nucleotide triphosphate hydrolases"/>
    <property type="match status" value="1"/>
</dbReference>
<evidence type="ECO:0000313" key="6">
    <source>
        <dbReference type="Proteomes" id="UP000824469"/>
    </source>
</evidence>
<dbReference type="SUPFAM" id="SSF52047">
    <property type="entry name" value="RNI-like"/>
    <property type="match status" value="1"/>
</dbReference>
<dbReference type="PRINTS" id="PR00364">
    <property type="entry name" value="DISEASERSIST"/>
</dbReference>
<feature type="region of interest" description="Disordered" evidence="2">
    <location>
        <begin position="43"/>
        <end position="62"/>
    </location>
</feature>
<feature type="compositionally biased region" description="Polar residues" evidence="2">
    <location>
        <begin position="44"/>
        <end position="60"/>
    </location>
</feature>
<accession>A0AA38F6Y9</accession>
<dbReference type="GO" id="GO:0051707">
    <property type="term" value="P:response to other organism"/>
    <property type="evidence" value="ECO:0007669"/>
    <property type="project" value="UniProtKB-ARBA"/>
</dbReference>
<dbReference type="Gene3D" id="3.80.10.10">
    <property type="entry name" value="Ribonuclease Inhibitor"/>
    <property type="match status" value="1"/>
</dbReference>
<sequence>MGSTCSYCSRSASNENESKEAPSSSSNVNESCSSLLNEKGNEKACSSFSNEKAPSSASNADKNENAIELPEANHLDELISFIEERLKAISIDKAEGSTSKAEITSTSSSAASSMKYGGYLLENVLNRVKKHAFKTIKFQAWVTAGLAVVAYVLDQIDKVSSNRRDCVQFLRYMCALAKHVKELLDHNLPQEKLYDVVEFIVKGSVFCVSKMQSSNLSSFFSASLDVEEMKTLQSQLSHKYSELTLEVVIQILNLMPTPLPPSQGEDPHGVGINEARNKVIELLNMKDDSTRAVVLYGVGGIGKTTLATAVFSSLNLIAYKHCRIDIEQYCSESDLQRLQRQLLRDLFGKNIELRSCAEGREQLSNAFRESVTQPVFLFIDNALRGSDLAKLLPEDHLSDLPKRSRILVTTRKLDQTDMLDQPPNIQRHSYSVNILSHLDAKKLLCRRALGNADDSFEKNSDIDRLVKMCGGIPLVLLFAGSKLRKLGNNASACNNTISFLEQSLEKGEGGLSEKVVGEVYNSLEEDLYKEAFLDIAAFFNKWEKRKVGYIVGEVALKALEEAALVTITEQGNVNLHDIVLARGRKLSEMDRITGFESFQNALEDTKRLQKLKGIWLPDAFRVEAKHLDMMNRSLRVLFLGRVYEFDGESKKKFPNLRFLHAGSSLAMELKEFENLAVLEWGVNNDENFGNLRRLEELSLSLVNATTLPDSFGQLKSLKILNLTSSKLRSLPDSFGQLNCLEELNISSSRSLMSLPQSFSRLSRLKKLNMSDCQNLSRLPDKFSELTSVCAVGASICPGLNEKEMDKFAEMKSLLVLNIEGSPMLIKRWREIKETRPLLVMDGRENFFWEWDLRRNFEETISSALFHEESRFLGNDGDVHLADWSSSNNVALLLTMCDLSSPSNNVALAMVKEKIGELASQGFHILYIPPMGEWQLESEELIRKSLAQLPRGTQAWIAADERSNKLFGYSVYRLVLNPTWSDMFSIIEWSRLHLKIPTSVHTMIASASLSSNRTMKRAMLTP</sequence>
<reference evidence="5 6" key="1">
    <citation type="journal article" date="2021" name="Nat. Plants">
        <title>The Taxus genome provides insights into paclitaxel biosynthesis.</title>
        <authorList>
            <person name="Xiong X."/>
            <person name="Gou J."/>
            <person name="Liao Q."/>
            <person name="Li Y."/>
            <person name="Zhou Q."/>
            <person name="Bi G."/>
            <person name="Li C."/>
            <person name="Du R."/>
            <person name="Wang X."/>
            <person name="Sun T."/>
            <person name="Guo L."/>
            <person name="Liang H."/>
            <person name="Lu P."/>
            <person name="Wu Y."/>
            <person name="Zhang Z."/>
            <person name="Ro D.K."/>
            <person name="Shang Y."/>
            <person name="Huang S."/>
            <person name="Yan J."/>
        </authorList>
    </citation>
    <scope>NUCLEOTIDE SEQUENCE [LARGE SCALE GENOMIC DNA]</scope>
    <source>
        <strain evidence="5">Ta-2019</strain>
    </source>
</reference>
<comment type="caution">
    <text evidence="5">The sequence shown here is derived from an EMBL/GenBank/DDBJ whole genome shotgun (WGS) entry which is preliminary data.</text>
</comment>
<evidence type="ECO:0000256" key="2">
    <source>
        <dbReference type="SAM" id="MobiDB-lite"/>
    </source>
</evidence>
<feature type="compositionally biased region" description="Low complexity" evidence="2">
    <location>
        <begin position="23"/>
        <end position="35"/>
    </location>
</feature>
<feature type="compositionally biased region" description="Polar residues" evidence="2">
    <location>
        <begin position="1"/>
        <end position="15"/>
    </location>
</feature>
<feature type="region of interest" description="Disordered" evidence="2">
    <location>
        <begin position="1"/>
        <end position="35"/>
    </location>
</feature>
<evidence type="ECO:0000256" key="1">
    <source>
        <dbReference type="ARBA" id="ARBA00022737"/>
    </source>
</evidence>
<dbReference type="Proteomes" id="UP000824469">
    <property type="component" value="Unassembled WGS sequence"/>
</dbReference>
<dbReference type="Pfam" id="PF00931">
    <property type="entry name" value="NB-ARC"/>
    <property type="match status" value="1"/>
</dbReference>
<dbReference type="EMBL" id="JAHRHJ020003813">
    <property type="protein sequence ID" value="KAH9290382.1"/>
    <property type="molecule type" value="Genomic_DNA"/>
</dbReference>
<dbReference type="AlphaFoldDB" id="A0AA38F6Y9"/>
<dbReference type="GO" id="GO:0006952">
    <property type="term" value="P:defense response"/>
    <property type="evidence" value="ECO:0007669"/>
    <property type="project" value="UniProtKB-KW"/>
</dbReference>
<dbReference type="GO" id="GO:0043531">
    <property type="term" value="F:ADP binding"/>
    <property type="evidence" value="ECO:0007669"/>
    <property type="project" value="InterPro"/>
</dbReference>
<dbReference type="InterPro" id="IPR002182">
    <property type="entry name" value="NB-ARC"/>
</dbReference>
<dbReference type="InterPro" id="IPR027417">
    <property type="entry name" value="P-loop_NTPase"/>
</dbReference>
<keyword evidence="1" id="KW-0677">Repeat</keyword>
<feature type="domain" description="NB-ARC" evidence="3">
    <location>
        <begin position="276"/>
        <end position="449"/>
    </location>
</feature>
<evidence type="ECO:0000259" key="4">
    <source>
        <dbReference type="Pfam" id="PF23598"/>
    </source>
</evidence>
<dbReference type="InterPro" id="IPR032675">
    <property type="entry name" value="LRR_dom_sf"/>
</dbReference>
<organism evidence="5 6">
    <name type="scientific">Taxus chinensis</name>
    <name type="common">Chinese yew</name>
    <name type="synonym">Taxus wallichiana var. chinensis</name>
    <dbReference type="NCBI Taxonomy" id="29808"/>
    <lineage>
        <taxon>Eukaryota</taxon>
        <taxon>Viridiplantae</taxon>
        <taxon>Streptophyta</taxon>
        <taxon>Embryophyta</taxon>
        <taxon>Tracheophyta</taxon>
        <taxon>Spermatophyta</taxon>
        <taxon>Pinopsida</taxon>
        <taxon>Pinidae</taxon>
        <taxon>Conifers II</taxon>
        <taxon>Cupressales</taxon>
        <taxon>Taxaceae</taxon>
        <taxon>Taxus</taxon>
    </lineage>
</organism>
<name>A0AA38F6Y9_TAXCH</name>